<name>A0A9D4DJ10_DREPO</name>
<sequence length="132" mass="15761">MSMTKNWVWRVELIKVHLHIKFQMVTRFELSLDNVSQDTRSDKLSFRIITVASRVVTRFFQDVIVDENFNASDQDSTYALILTRSTFWTKFHQILRPDLLTKFLDTYIVKINILTMFHQDWLTNMASRLVTK</sequence>
<reference evidence="1" key="1">
    <citation type="journal article" date="2019" name="bioRxiv">
        <title>The Genome of the Zebra Mussel, Dreissena polymorpha: A Resource for Invasive Species Research.</title>
        <authorList>
            <person name="McCartney M.A."/>
            <person name="Auch B."/>
            <person name="Kono T."/>
            <person name="Mallez S."/>
            <person name="Zhang Y."/>
            <person name="Obille A."/>
            <person name="Becker A."/>
            <person name="Abrahante J.E."/>
            <person name="Garbe J."/>
            <person name="Badalamenti J.P."/>
            <person name="Herman A."/>
            <person name="Mangelson H."/>
            <person name="Liachko I."/>
            <person name="Sullivan S."/>
            <person name="Sone E.D."/>
            <person name="Koren S."/>
            <person name="Silverstein K.A.T."/>
            <person name="Beckman K.B."/>
            <person name="Gohl D.M."/>
        </authorList>
    </citation>
    <scope>NUCLEOTIDE SEQUENCE</scope>
    <source>
        <strain evidence="1">Duluth1</strain>
        <tissue evidence="1">Whole animal</tissue>
    </source>
</reference>
<proteinExistence type="predicted"/>
<dbReference type="Proteomes" id="UP000828390">
    <property type="component" value="Unassembled WGS sequence"/>
</dbReference>
<comment type="caution">
    <text evidence="1">The sequence shown here is derived from an EMBL/GenBank/DDBJ whole genome shotgun (WGS) entry which is preliminary data.</text>
</comment>
<evidence type="ECO:0000313" key="2">
    <source>
        <dbReference type="Proteomes" id="UP000828390"/>
    </source>
</evidence>
<dbReference type="EMBL" id="JAIWYP010000010">
    <property type="protein sequence ID" value="KAH3748972.1"/>
    <property type="molecule type" value="Genomic_DNA"/>
</dbReference>
<accession>A0A9D4DJ10</accession>
<protein>
    <submittedName>
        <fullName evidence="1">Uncharacterized protein</fullName>
    </submittedName>
</protein>
<evidence type="ECO:0000313" key="1">
    <source>
        <dbReference type="EMBL" id="KAH3748972.1"/>
    </source>
</evidence>
<dbReference type="AlphaFoldDB" id="A0A9D4DJ10"/>
<gene>
    <name evidence="1" type="ORF">DPMN_183461</name>
</gene>
<keyword evidence="2" id="KW-1185">Reference proteome</keyword>
<reference evidence="1" key="2">
    <citation type="submission" date="2020-11" db="EMBL/GenBank/DDBJ databases">
        <authorList>
            <person name="McCartney M.A."/>
            <person name="Auch B."/>
            <person name="Kono T."/>
            <person name="Mallez S."/>
            <person name="Becker A."/>
            <person name="Gohl D.M."/>
            <person name="Silverstein K.A.T."/>
            <person name="Koren S."/>
            <person name="Bechman K.B."/>
            <person name="Herman A."/>
            <person name="Abrahante J.E."/>
            <person name="Garbe J."/>
        </authorList>
    </citation>
    <scope>NUCLEOTIDE SEQUENCE</scope>
    <source>
        <strain evidence="1">Duluth1</strain>
        <tissue evidence="1">Whole animal</tissue>
    </source>
</reference>
<organism evidence="1 2">
    <name type="scientific">Dreissena polymorpha</name>
    <name type="common">Zebra mussel</name>
    <name type="synonym">Mytilus polymorpha</name>
    <dbReference type="NCBI Taxonomy" id="45954"/>
    <lineage>
        <taxon>Eukaryota</taxon>
        <taxon>Metazoa</taxon>
        <taxon>Spiralia</taxon>
        <taxon>Lophotrochozoa</taxon>
        <taxon>Mollusca</taxon>
        <taxon>Bivalvia</taxon>
        <taxon>Autobranchia</taxon>
        <taxon>Heteroconchia</taxon>
        <taxon>Euheterodonta</taxon>
        <taxon>Imparidentia</taxon>
        <taxon>Neoheterodontei</taxon>
        <taxon>Myida</taxon>
        <taxon>Dreissenoidea</taxon>
        <taxon>Dreissenidae</taxon>
        <taxon>Dreissena</taxon>
    </lineage>
</organism>